<dbReference type="EMBL" id="CP036279">
    <property type="protein sequence ID" value="QDU62217.1"/>
    <property type="molecule type" value="Genomic_DNA"/>
</dbReference>
<dbReference type="GO" id="GO:0005384">
    <property type="term" value="F:manganese ion transmembrane transporter activity"/>
    <property type="evidence" value="ECO:0007669"/>
    <property type="project" value="TreeGrafter"/>
</dbReference>
<organism evidence="9 10">
    <name type="scientific">Kolteria novifilia</name>
    <dbReference type="NCBI Taxonomy" id="2527975"/>
    <lineage>
        <taxon>Bacteria</taxon>
        <taxon>Pseudomonadati</taxon>
        <taxon>Planctomycetota</taxon>
        <taxon>Planctomycetia</taxon>
        <taxon>Kolteriales</taxon>
        <taxon>Kolteriaceae</taxon>
        <taxon>Kolteria</taxon>
    </lineage>
</organism>
<proteinExistence type="predicted"/>
<dbReference type="RefSeq" id="WP_419192535.1">
    <property type="nucleotide sequence ID" value="NZ_CP036279.1"/>
</dbReference>
<feature type="compositionally biased region" description="Low complexity" evidence="7">
    <location>
        <begin position="1"/>
        <end position="14"/>
    </location>
</feature>
<dbReference type="GO" id="GO:0015293">
    <property type="term" value="F:symporter activity"/>
    <property type="evidence" value="ECO:0007669"/>
    <property type="project" value="UniProtKB-KW"/>
</dbReference>
<accession>A0A518B5F6</accession>
<dbReference type="PANTHER" id="PTHR11706">
    <property type="entry name" value="SOLUTE CARRIER PROTEIN FAMILY 11 MEMBER"/>
    <property type="match status" value="1"/>
</dbReference>
<keyword evidence="10" id="KW-1185">Reference proteome</keyword>
<feature type="transmembrane region" description="Helical" evidence="8">
    <location>
        <begin position="219"/>
        <end position="240"/>
    </location>
</feature>
<feature type="transmembrane region" description="Helical" evidence="8">
    <location>
        <begin position="305"/>
        <end position="328"/>
    </location>
</feature>
<dbReference type="GO" id="GO:0034755">
    <property type="term" value="P:iron ion transmembrane transport"/>
    <property type="evidence" value="ECO:0007669"/>
    <property type="project" value="TreeGrafter"/>
</dbReference>
<evidence type="ECO:0000313" key="9">
    <source>
        <dbReference type="EMBL" id="QDU62217.1"/>
    </source>
</evidence>
<keyword evidence="5 8" id="KW-1133">Transmembrane helix</keyword>
<evidence type="ECO:0000313" key="10">
    <source>
        <dbReference type="Proteomes" id="UP000317093"/>
    </source>
</evidence>
<evidence type="ECO:0000256" key="3">
    <source>
        <dbReference type="ARBA" id="ARBA00022692"/>
    </source>
</evidence>
<reference evidence="9 10" key="1">
    <citation type="submission" date="2019-02" db="EMBL/GenBank/DDBJ databases">
        <title>Deep-cultivation of Planctomycetes and their phenomic and genomic characterization uncovers novel biology.</title>
        <authorList>
            <person name="Wiegand S."/>
            <person name="Jogler M."/>
            <person name="Boedeker C."/>
            <person name="Pinto D."/>
            <person name="Vollmers J."/>
            <person name="Rivas-Marin E."/>
            <person name="Kohn T."/>
            <person name="Peeters S.H."/>
            <person name="Heuer A."/>
            <person name="Rast P."/>
            <person name="Oberbeckmann S."/>
            <person name="Bunk B."/>
            <person name="Jeske O."/>
            <person name="Meyerdierks A."/>
            <person name="Storesund J.E."/>
            <person name="Kallscheuer N."/>
            <person name="Luecker S."/>
            <person name="Lage O.M."/>
            <person name="Pohl T."/>
            <person name="Merkel B.J."/>
            <person name="Hornburger P."/>
            <person name="Mueller R.-W."/>
            <person name="Bruemmer F."/>
            <person name="Labrenz M."/>
            <person name="Spormann A.M."/>
            <person name="Op den Camp H."/>
            <person name="Overmann J."/>
            <person name="Amann R."/>
            <person name="Jetten M.S.M."/>
            <person name="Mascher T."/>
            <person name="Medema M.H."/>
            <person name="Devos D.P."/>
            <person name="Kaster A.-K."/>
            <person name="Ovreas L."/>
            <person name="Rohde M."/>
            <person name="Galperin M.Y."/>
            <person name="Jogler C."/>
        </authorList>
    </citation>
    <scope>NUCLEOTIDE SEQUENCE [LARGE SCALE GENOMIC DNA]</scope>
    <source>
        <strain evidence="9 10">Pan216</strain>
    </source>
</reference>
<keyword evidence="4" id="KW-0769">Symport</keyword>
<dbReference type="PANTHER" id="PTHR11706:SF33">
    <property type="entry name" value="NATURAL RESISTANCE-ASSOCIATED MACROPHAGE PROTEIN 2"/>
    <property type="match status" value="1"/>
</dbReference>
<feature type="transmembrane region" description="Helical" evidence="8">
    <location>
        <begin position="374"/>
        <end position="396"/>
    </location>
</feature>
<name>A0A518B5F6_9BACT</name>
<feature type="transmembrane region" description="Helical" evidence="8">
    <location>
        <begin position="58"/>
        <end position="79"/>
    </location>
</feature>
<dbReference type="Pfam" id="PF01566">
    <property type="entry name" value="Nramp"/>
    <property type="match status" value="1"/>
</dbReference>
<dbReference type="NCBIfam" id="NF037982">
    <property type="entry name" value="Nramp_1"/>
    <property type="match status" value="1"/>
</dbReference>
<keyword evidence="3 8" id="KW-0812">Transmembrane</keyword>
<dbReference type="GO" id="GO:0015086">
    <property type="term" value="F:cadmium ion transmembrane transporter activity"/>
    <property type="evidence" value="ECO:0007669"/>
    <property type="project" value="TreeGrafter"/>
</dbReference>
<feature type="transmembrane region" description="Helical" evidence="8">
    <location>
        <begin position="24"/>
        <end position="46"/>
    </location>
</feature>
<feature type="region of interest" description="Disordered" evidence="7">
    <location>
        <begin position="1"/>
        <end position="20"/>
    </location>
</feature>
<feature type="transmembrane region" description="Helical" evidence="8">
    <location>
        <begin position="164"/>
        <end position="182"/>
    </location>
</feature>
<dbReference type="Proteomes" id="UP000317093">
    <property type="component" value="Chromosome"/>
</dbReference>
<gene>
    <name evidence="9" type="primary">mntH_1</name>
    <name evidence="9" type="ORF">Pan216_30840</name>
</gene>
<comment type="subcellular location">
    <subcellularLocation>
        <location evidence="1">Membrane</location>
        <topology evidence="1">Multi-pass membrane protein</topology>
    </subcellularLocation>
</comment>
<evidence type="ECO:0000256" key="6">
    <source>
        <dbReference type="ARBA" id="ARBA00023136"/>
    </source>
</evidence>
<evidence type="ECO:0000256" key="7">
    <source>
        <dbReference type="SAM" id="MobiDB-lite"/>
    </source>
</evidence>
<dbReference type="GO" id="GO:0005886">
    <property type="term" value="C:plasma membrane"/>
    <property type="evidence" value="ECO:0007669"/>
    <property type="project" value="TreeGrafter"/>
</dbReference>
<protein>
    <submittedName>
        <fullName evidence="9">Divalent metal cation transporter MntH</fullName>
    </submittedName>
</protein>
<evidence type="ECO:0000256" key="4">
    <source>
        <dbReference type="ARBA" id="ARBA00022847"/>
    </source>
</evidence>
<evidence type="ECO:0000256" key="5">
    <source>
        <dbReference type="ARBA" id="ARBA00022989"/>
    </source>
</evidence>
<feature type="transmembrane region" description="Helical" evidence="8">
    <location>
        <begin position="348"/>
        <end position="367"/>
    </location>
</feature>
<dbReference type="AlphaFoldDB" id="A0A518B5F6"/>
<feature type="transmembrane region" description="Helical" evidence="8">
    <location>
        <begin position="99"/>
        <end position="125"/>
    </location>
</feature>
<sequence length="439" mass="46186">MSETTTQQPASTGSPPSPTGSWRIVTAIGPAIITASIVLGPGSILTSSKVGSTFGYSLSWVLVLAVILMIGMTALAARVGLSHAHSPCEELARRLGRPAAFLTGLCMFLVCASFQFSNNVAIFAALEPFGASTIVRVLALAGLNVVVVASLFGFRHLYWYLEKLMMILVGLMIVGFAGNMIMAKPSILGFLDGLIPKLPEQAASSLLPKRVDGEMIDHLWPVQALIGTTFSVAGAFYQAYLVRQKGWTKANLKQGLIDTAVGISVLGGISLMIMTTAAAVLQDVEIKSATDVATALEPLFGDSAVLLFSIGLFAGAFSSFLGNSMIGGTLLSDGLGLGGNMDQRWPRTFTTVTLLVGFGVALGIELVGFKPVPMIIFAQALTVFGFPVLGAILLWLSYAPSEEGAEPAPKWMKVLGWIGLVVVTIVAIRGAATLMLKLF</sequence>
<dbReference type="Gene3D" id="1.20.1740.10">
    <property type="entry name" value="Amino acid/polyamine transporter I"/>
    <property type="match status" value="1"/>
</dbReference>
<feature type="transmembrane region" description="Helical" evidence="8">
    <location>
        <begin position="137"/>
        <end position="158"/>
    </location>
</feature>
<feature type="transmembrane region" description="Helical" evidence="8">
    <location>
        <begin position="260"/>
        <end position="281"/>
    </location>
</feature>
<keyword evidence="6 8" id="KW-0472">Membrane</keyword>
<evidence type="ECO:0000256" key="8">
    <source>
        <dbReference type="SAM" id="Phobius"/>
    </source>
</evidence>
<keyword evidence="2" id="KW-0813">Transport</keyword>
<dbReference type="KEGG" id="knv:Pan216_30840"/>
<dbReference type="InterPro" id="IPR001046">
    <property type="entry name" value="NRAMP_fam"/>
</dbReference>
<evidence type="ECO:0000256" key="1">
    <source>
        <dbReference type="ARBA" id="ARBA00004141"/>
    </source>
</evidence>
<feature type="transmembrane region" description="Helical" evidence="8">
    <location>
        <begin position="416"/>
        <end position="436"/>
    </location>
</feature>
<evidence type="ECO:0000256" key="2">
    <source>
        <dbReference type="ARBA" id="ARBA00022448"/>
    </source>
</evidence>